<keyword evidence="4 6" id="KW-0131">Cell cycle</keyword>
<dbReference type="InterPro" id="IPR005526">
    <property type="entry name" value="Septum_form_inhib_MinC_C"/>
</dbReference>
<dbReference type="InterPro" id="IPR013033">
    <property type="entry name" value="MinC"/>
</dbReference>
<gene>
    <name evidence="6 9" type="primary">minC</name>
    <name evidence="9" type="ORF">E4P82_06650</name>
</gene>
<dbReference type="InterPro" id="IPR007874">
    <property type="entry name" value="MinC_N"/>
</dbReference>
<dbReference type="PANTHER" id="PTHR34108:SF1">
    <property type="entry name" value="SEPTUM SITE-DETERMINING PROTEIN MINC"/>
    <property type="match status" value="1"/>
</dbReference>
<comment type="subunit">
    <text evidence="6">Interacts with MinD and FtsZ.</text>
</comment>
<dbReference type="Pfam" id="PF05209">
    <property type="entry name" value="MinC_N"/>
    <property type="match status" value="1"/>
</dbReference>
<evidence type="ECO:0000313" key="9">
    <source>
        <dbReference type="EMBL" id="NMQ18913.1"/>
    </source>
</evidence>
<accession>A0ABX1THQ6</accession>
<comment type="function">
    <text evidence="5 6">Cell division inhibitor that blocks the formation of polar Z ring septums. Rapidly oscillates between the poles of the cell to destabilize FtsZ filaments that have formed before they mature into polar Z rings. Prevents FtsZ polymerization.</text>
</comment>
<dbReference type="InterPro" id="IPR016098">
    <property type="entry name" value="CAP/MinC_C"/>
</dbReference>
<sequence>MLLQSSPLASEEPPPFELKGSLFTLTVLYLFKLDRVAIERHLTEKIKQAPGFFNNTPVVIDLEGLHESRDGVDFIALYELLKGCGMVPVGIRNGNPKLQAVARLAGLPLLPESRSTSPARKPEQRIAEPVSTRGLIVSHPVRSGQQIYAPNGDLIILGTVSAGAEIMADGHVHVYGLLRGRAQAGMKGDLEARIFCQGLEAELISIAGRYRVSEQIGSDDWGKAAQIHLADDRLIIDHLAR</sequence>
<keyword evidence="10" id="KW-1185">Reference proteome</keyword>
<proteinExistence type="inferred from homology"/>
<evidence type="ECO:0000256" key="5">
    <source>
        <dbReference type="ARBA" id="ARBA00025606"/>
    </source>
</evidence>
<evidence type="ECO:0000256" key="3">
    <source>
        <dbReference type="ARBA" id="ARBA00023210"/>
    </source>
</evidence>
<dbReference type="RefSeq" id="WP_169248176.1">
    <property type="nucleotide sequence ID" value="NZ_SPMZ01000017.1"/>
</dbReference>
<feature type="domain" description="Septum formation inhibitor MinC C-terminal" evidence="7">
    <location>
        <begin position="136"/>
        <end position="236"/>
    </location>
</feature>
<evidence type="ECO:0000259" key="7">
    <source>
        <dbReference type="Pfam" id="PF03775"/>
    </source>
</evidence>
<dbReference type="NCBIfam" id="TIGR01222">
    <property type="entry name" value="minC"/>
    <property type="match status" value="1"/>
</dbReference>
<evidence type="ECO:0000256" key="1">
    <source>
        <dbReference type="ARBA" id="ARBA00006291"/>
    </source>
</evidence>
<dbReference type="InterPro" id="IPR036145">
    <property type="entry name" value="MinC_C_sf"/>
</dbReference>
<evidence type="ECO:0000256" key="6">
    <source>
        <dbReference type="HAMAP-Rule" id="MF_00267"/>
    </source>
</evidence>
<comment type="caution">
    <text evidence="9">The sequence shown here is derived from an EMBL/GenBank/DDBJ whole genome shotgun (WGS) entry which is preliminary data.</text>
</comment>
<dbReference type="SUPFAM" id="SSF63848">
    <property type="entry name" value="Cell-division inhibitor MinC, C-terminal domain"/>
    <property type="match status" value="1"/>
</dbReference>
<keyword evidence="3 6" id="KW-0717">Septation</keyword>
<keyword evidence="2 6" id="KW-0132">Cell division</keyword>
<dbReference type="HAMAP" id="MF_00267">
    <property type="entry name" value="MinC"/>
    <property type="match status" value="1"/>
</dbReference>
<evidence type="ECO:0000256" key="2">
    <source>
        <dbReference type="ARBA" id="ARBA00022618"/>
    </source>
</evidence>
<reference evidence="9 10" key="1">
    <citation type="submission" date="2019-03" db="EMBL/GenBank/DDBJ databases">
        <title>Metabolic reconstructions from genomes of highly enriched 'Candidatus Accumulibacter' and 'Candidatus Competibacter' bioreactor populations.</title>
        <authorList>
            <person name="Annavajhala M.K."/>
            <person name="Welles L."/>
            <person name="Abbas B."/>
            <person name="Sorokin D."/>
            <person name="Park H."/>
            <person name="Van Loosdrecht M."/>
            <person name="Chandran K."/>
        </authorList>
    </citation>
    <scope>NUCLEOTIDE SEQUENCE [LARGE SCALE GENOMIC DNA]</scope>
    <source>
        <strain evidence="9 10">SBR_G</strain>
    </source>
</reference>
<comment type="similarity">
    <text evidence="1 6">Belongs to the MinC family.</text>
</comment>
<dbReference type="PANTHER" id="PTHR34108">
    <property type="entry name" value="SEPTUM SITE-DETERMINING PROTEIN MINC"/>
    <property type="match status" value="1"/>
</dbReference>
<dbReference type="Gene3D" id="3.30.70.260">
    <property type="match status" value="1"/>
</dbReference>
<evidence type="ECO:0000256" key="4">
    <source>
        <dbReference type="ARBA" id="ARBA00023306"/>
    </source>
</evidence>
<dbReference type="EMBL" id="SPMZ01000017">
    <property type="protein sequence ID" value="NMQ18913.1"/>
    <property type="molecule type" value="Genomic_DNA"/>
</dbReference>
<dbReference type="Proteomes" id="UP000760480">
    <property type="component" value="Unassembled WGS sequence"/>
</dbReference>
<evidence type="ECO:0000259" key="8">
    <source>
        <dbReference type="Pfam" id="PF05209"/>
    </source>
</evidence>
<evidence type="ECO:0000313" key="10">
    <source>
        <dbReference type="Proteomes" id="UP000760480"/>
    </source>
</evidence>
<organism evidence="9 10">
    <name type="scientific">Candidatus Competibacter phosphatis</name>
    <dbReference type="NCBI Taxonomy" id="221280"/>
    <lineage>
        <taxon>Bacteria</taxon>
        <taxon>Pseudomonadati</taxon>
        <taxon>Pseudomonadota</taxon>
        <taxon>Gammaproteobacteria</taxon>
        <taxon>Candidatus Competibacteraceae</taxon>
        <taxon>Candidatus Competibacter</taxon>
    </lineage>
</organism>
<feature type="domain" description="Septum formation inhibitor MinC N-terminal" evidence="8">
    <location>
        <begin position="16"/>
        <end position="88"/>
    </location>
</feature>
<dbReference type="Gene3D" id="2.160.20.70">
    <property type="match status" value="1"/>
</dbReference>
<dbReference type="Pfam" id="PF03775">
    <property type="entry name" value="MinC_C"/>
    <property type="match status" value="1"/>
</dbReference>
<protein>
    <recommendedName>
        <fullName evidence="6">Probable septum site-determining protein MinC</fullName>
    </recommendedName>
</protein>
<name>A0ABX1THQ6_9GAMM</name>